<feature type="compositionally biased region" description="Gly residues" evidence="1">
    <location>
        <begin position="46"/>
        <end position="55"/>
    </location>
</feature>
<evidence type="ECO:0000313" key="3">
    <source>
        <dbReference type="Proteomes" id="UP000238413"/>
    </source>
</evidence>
<dbReference type="EMBL" id="CP026652">
    <property type="protein sequence ID" value="AVH55757.1"/>
    <property type="molecule type" value="Genomic_DNA"/>
</dbReference>
<gene>
    <name evidence="2" type="ORF">C4B68_08220</name>
</gene>
<reference evidence="2 3" key="1">
    <citation type="submission" date="2018-02" db="EMBL/GenBank/DDBJ databases">
        <title>Complete genome sequence of Streptomyces dengpaensis, the producer of angucyclines.</title>
        <authorList>
            <person name="Yumei L."/>
        </authorList>
    </citation>
    <scope>NUCLEOTIDE SEQUENCE [LARGE SCALE GENOMIC DNA]</scope>
    <source>
        <strain evidence="2 3">XZHG99</strain>
    </source>
</reference>
<sequence length="79" mass="7808">MGASGGVLFAPSALPVPYPGAAAPRPPLRPGRPRPQTPDGLNTFRGRGGGRGAAGWVGMRRGGVRLVASSSNAGGAEDS</sequence>
<protein>
    <submittedName>
        <fullName evidence="2">Uncharacterized protein</fullName>
    </submittedName>
</protein>
<dbReference type="Proteomes" id="UP000238413">
    <property type="component" value="Chromosome"/>
</dbReference>
<keyword evidence="3" id="KW-1185">Reference proteome</keyword>
<organism evidence="2 3">
    <name type="scientific">Streptomyces dengpaensis</name>
    <dbReference type="NCBI Taxonomy" id="2049881"/>
    <lineage>
        <taxon>Bacteria</taxon>
        <taxon>Bacillati</taxon>
        <taxon>Actinomycetota</taxon>
        <taxon>Actinomycetes</taxon>
        <taxon>Kitasatosporales</taxon>
        <taxon>Streptomycetaceae</taxon>
        <taxon>Streptomyces</taxon>
    </lineage>
</organism>
<evidence type="ECO:0000313" key="2">
    <source>
        <dbReference type="EMBL" id="AVH55757.1"/>
    </source>
</evidence>
<accession>A0ABM6SM62</accession>
<feature type="compositionally biased region" description="Pro residues" evidence="1">
    <location>
        <begin position="14"/>
        <end position="36"/>
    </location>
</feature>
<proteinExistence type="predicted"/>
<feature type="region of interest" description="Disordered" evidence="1">
    <location>
        <begin position="11"/>
        <end position="60"/>
    </location>
</feature>
<name>A0ABM6SM62_9ACTN</name>
<evidence type="ECO:0000256" key="1">
    <source>
        <dbReference type="SAM" id="MobiDB-lite"/>
    </source>
</evidence>